<gene>
    <name evidence="2" type="ORF">CVA01_28340</name>
</gene>
<protein>
    <submittedName>
        <fullName evidence="2">Uncharacterized protein</fullName>
    </submittedName>
</protein>
<keyword evidence="1" id="KW-0812">Transmembrane</keyword>
<evidence type="ECO:0000313" key="2">
    <source>
        <dbReference type="EMBL" id="GEC87520.1"/>
    </source>
</evidence>
<comment type="caution">
    <text evidence="2">The sequence shown here is derived from an EMBL/GenBank/DDBJ whole genome shotgun (WGS) entry which is preliminary data.</text>
</comment>
<organism evidence="2 3">
    <name type="scientific">Corynebacterium variabile</name>
    <dbReference type="NCBI Taxonomy" id="1727"/>
    <lineage>
        <taxon>Bacteria</taxon>
        <taxon>Bacillati</taxon>
        <taxon>Actinomycetota</taxon>
        <taxon>Actinomycetes</taxon>
        <taxon>Mycobacteriales</taxon>
        <taxon>Corynebacteriaceae</taxon>
        <taxon>Corynebacterium</taxon>
    </lineage>
</organism>
<dbReference type="Proteomes" id="UP000319986">
    <property type="component" value="Unassembled WGS sequence"/>
</dbReference>
<reference evidence="2 3" key="1">
    <citation type="submission" date="2019-06" db="EMBL/GenBank/DDBJ databases">
        <title>Whole genome shotgun sequence of Corynebacterium variabile NBRC 15286.</title>
        <authorList>
            <person name="Hosoyama A."/>
            <person name="Uohara A."/>
            <person name="Ohji S."/>
            <person name="Ichikawa N."/>
        </authorList>
    </citation>
    <scope>NUCLEOTIDE SEQUENCE [LARGE SCALE GENOMIC DNA]</scope>
    <source>
        <strain evidence="2 3">NBRC 15286</strain>
    </source>
</reference>
<keyword evidence="1" id="KW-1133">Transmembrane helix</keyword>
<name>A0A4Y4C8T1_9CORY</name>
<proteinExistence type="predicted"/>
<dbReference type="EMBL" id="BJNT01000028">
    <property type="protein sequence ID" value="GEC87520.1"/>
    <property type="molecule type" value="Genomic_DNA"/>
</dbReference>
<feature type="transmembrane region" description="Helical" evidence="1">
    <location>
        <begin position="84"/>
        <end position="105"/>
    </location>
</feature>
<evidence type="ECO:0000256" key="1">
    <source>
        <dbReference type="SAM" id="Phobius"/>
    </source>
</evidence>
<feature type="transmembrane region" description="Helical" evidence="1">
    <location>
        <begin position="111"/>
        <end position="130"/>
    </location>
</feature>
<dbReference type="AlphaFoldDB" id="A0A4Y4C8T1"/>
<accession>A0A4Y4C8T1</accession>
<feature type="transmembrane region" description="Helical" evidence="1">
    <location>
        <begin position="40"/>
        <end position="63"/>
    </location>
</feature>
<keyword evidence="1" id="KW-0472">Membrane</keyword>
<sequence>MGWLLTEARKRDVDPNSAWTLTSVAIAMYTTLPVDGCNPLWQGILATLLAAVSLILIFVAPFMAVEQVAREREQVTYSYRASYLWVRGYLIVAAIVFTGNIAATTVGMPTWMAWSFSFPATLAVAIIGQFREKSLAVLDRRGLGATS</sequence>
<evidence type="ECO:0000313" key="3">
    <source>
        <dbReference type="Proteomes" id="UP000319986"/>
    </source>
</evidence>